<dbReference type="Pfam" id="PF23666">
    <property type="entry name" value="Rcc01698_C"/>
    <property type="match status" value="1"/>
</dbReference>
<dbReference type="InterPro" id="IPR032876">
    <property type="entry name" value="J_dom"/>
</dbReference>
<dbReference type="KEGG" id="thas:C6Y53_13000"/>
<feature type="domain" description="Tip attachment protein J" evidence="2">
    <location>
        <begin position="800"/>
        <end position="962"/>
    </location>
</feature>
<feature type="domain" description="GTA TIM-barrel-like" evidence="1">
    <location>
        <begin position="444"/>
        <end position="741"/>
    </location>
</feature>
<dbReference type="Proteomes" id="UP000237655">
    <property type="component" value="Chromosome"/>
</dbReference>
<evidence type="ECO:0000313" key="4">
    <source>
        <dbReference type="EMBL" id="AVO38517.1"/>
    </source>
</evidence>
<accession>A0A2S0MRR5</accession>
<evidence type="ECO:0000259" key="1">
    <source>
        <dbReference type="Pfam" id="PF13547"/>
    </source>
</evidence>
<keyword evidence="5" id="KW-1185">Reference proteome</keyword>
<evidence type="ECO:0000313" key="5">
    <source>
        <dbReference type="Proteomes" id="UP000237655"/>
    </source>
</evidence>
<dbReference type="RefSeq" id="WP_106472829.1">
    <property type="nucleotide sequence ID" value="NZ_CP027665.1"/>
</dbReference>
<dbReference type="Pfam" id="PF13550">
    <property type="entry name" value="Phage-tail_3"/>
    <property type="match status" value="1"/>
</dbReference>
<sequence length="1309" mass="142529">MATIVLAAAGAAIGGSIGGTVAGLSTAIIGRAVGAVAGRMIDERLLGSGSEPIETGKVDKFRLTQAGDGAPLAQVYGRMRVGGQVIWASDFQETTTTSGGGGKGSRSQPATTSYSYSVSLAIAVCEGEVASIGRVWADGEEVARDDLNMRVYRGTKNQLPDPVIEAVEGTGRVPAYRGTAYVVMEDLGLERFGNRVPQFSFEVVRAEQPGAREYDVDLARIVKGVALIPGTGEYSLATTPVYYSDGPGSRWAANLNSPSGKPDFVASAETLAEELPGCDAVSMVVSWFGGDLRCGECVLEPKVAKAEFDGENMPWTVSGVSRGTAKEIARQNDRPIYGGTPTDASVVEAIRHLRSQGKRVMFYPFILMDQMSGNGLPDPWSGADEQAKLPWRGRITLSKAPGTDGSVDGTAQADAEVAAFFGAATAADFAVQDGHVVYSGPEEWGFRRFILHYAALCAAAGGVASFCIGSEMRGLTQIRGADGFAAVAQLRQIAAEARKLLGADVKIGYAADWSEYFGYQPQDGSGDRYFHLDPLWADDNIDFVGIDNYMPMSDWREGDDHADLRAGWENIHEVAYLEANIEGGEGFDWFYHSPEAEAAQIRTPITDEEHGEPWIWRYKDLRGWWSNRHHERVGGKRKKTPTAWVPQSKPIWFTELGCAAVDRGTNQPNKFLDPKSSESKLPKYSNGTRDDLIQIAYLRAMLGYWLRSSNNPRSDVYDGRMIDLDNAYVWAWDARPFPSFPNNTELWSDGINYGRGHWLNGRVGTRTLASVVDEVCRRSGLREVDTSRLYGAVRGYVVDRVEAARAGLQPLMLRYAFDAVERDGVLRFWMRDGRGAIRIPEGSLADTGETDGLIDRSRAAEAEMSGRVRLRFVQSGADHEVVAEEAVLADDATHAVSTSEIPLSMTRAEGRVVVERWLAEARVSRDTARFALPPSLLEIGAGDVVELANEDGAGLYRVDRVEQAEMQVLDAVRIEPAVYTPSDMAEHLPPVKPFVAPVPVRPLFMDLPLLSGDEVPHAPYLAVTARPWPGTVALYASASDENYALDEIIASRSVVGVTQSPLGWAPSGRWDEGPALQVRLMNGALESRNAAAILNGANLAAIGDGSSGRWEVFQFRSADLIATNSYLLSGRLRGQAGSDGVMPETWPKGSWFVLLDGKPQQIGLKANQRRIARHYRIGPARRGYDDPSYVHKVEAFDGNGLRPYAPCHLKSWSVSDGRRVSWIRRSRIDGDGWDLREIPLGEEREEYLVRVMGDGRVLREASVGETRWTYPGAQIEADRDAGPLRIEVAQVSARYGPGPFAGLDLGGAA</sequence>
<protein>
    <submittedName>
        <fullName evidence="4">Host specificity protein</fullName>
    </submittedName>
</protein>
<dbReference type="InterPro" id="IPR017853">
    <property type="entry name" value="GH"/>
</dbReference>
<dbReference type="Gene3D" id="3.20.20.80">
    <property type="entry name" value="Glycosidases"/>
    <property type="match status" value="1"/>
</dbReference>
<dbReference type="SUPFAM" id="SSF51445">
    <property type="entry name" value="(Trans)glycosidases"/>
    <property type="match status" value="1"/>
</dbReference>
<dbReference type="InterPro" id="IPR025195">
    <property type="entry name" value="GTA_TIM_dom"/>
</dbReference>
<dbReference type="EMBL" id="CP027665">
    <property type="protein sequence ID" value="AVO38517.1"/>
    <property type="molecule type" value="Genomic_DNA"/>
</dbReference>
<gene>
    <name evidence="4" type="ORF">C6Y53_13000</name>
</gene>
<reference evidence="5" key="1">
    <citation type="submission" date="2018-03" db="EMBL/GenBank/DDBJ databases">
        <title>Genomic analysis of the strain SH-1 isolated from shrimp intestine.</title>
        <authorList>
            <person name="Kim Y.-S."/>
            <person name="Kim S.-E."/>
            <person name="Kim K.-H."/>
        </authorList>
    </citation>
    <scope>NUCLEOTIDE SEQUENCE [LARGE SCALE GENOMIC DNA]</scope>
    <source>
        <strain evidence="5">SH-1</strain>
    </source>
</reference>
<feature type="domain" description="Rcc01698-like C-terminal" evidence="3">
    <location>
        <begin position="1053"/>
        <end position="1153"/>
    </location>
</feature>
<dbReference type="Pfam" id="PF13547">
    <property type="entry name" value="GTA_TIM"/>
    <property type="match status" value="1"/>
</dbReference>
<organism evidence="4 5">
    <name type="scientific">Pukyongiella litopenaei</name>
    <dbReference type="NCBI Taxonomy" id="2605946"/>
    <lineage>
        <taxon>Bacteria</taxon>
        <taxon>Pseudomonadati</taxon>
        <taxon>Pseudomonadota</taxon>
        <taxon>Alphaproteobacteria</taxon>
        <taxon>Rhodobacterales</taxon>
        <taxon>Paracoccaceae</taxon>
        <taxon>Pukyongiella</taxon>
    </lineage>
</organism>
<evidence type="ECO:0000259" key="3">
    <source>
        <dbReference type="Pfam" id="PF23666"/>
    </source>
</evidence>
<proteinExistence type="predicted"/>
<dbReference type="CDD" id="cd19607">
    <property type="entry name" value="GTA_TIM-barrel-like"/>
    <property type="match status" value="1"/>
</dbReference>
<evidence type="ECO:0000259" key="2">
    <source>
        <dbReference type="Pfam" id="PF13550"/>
    </source>
</evidence>
<dbReference type="InterPro" id="IPR056490">
    <property type="entry name" value="Rcc01698_C"/>
</dbReference>
<name>A0A2S0MRR5_9RHOB</name>